<dbReference type="AlphaFoldDB" id="A0AAD5MEA3"/>
<proteinExistence type="predicted"/>
<evidence type="ECO:0000313" key="1">
    <source>
        <dbReference type="EMBL" id="KAJ1354603.1"/>
    </source>
</evidence>
<keyword evidence="2" id="KW-1185">Reference proteome</keyword>
<reference evidence="1" key="1">
    <citation type="submission" date="2021-06" db="EMBL/GenBank/DDBJ databases">
        <title>Parelaphostrongylus tenuis whole genome reference sequence.</title>
        <authorList>
            <person name="Garwood T.J."/>
            <person name="Larsen P.A."/>
            <person name="Fountain-Jones N.M."/>
            <person name="Garbe J.R."/>
            <person name="Macchietto M.G."/>
            <person name="Kania S.A."/>
            <person name="Gerhold R.W."/>
            <person name="Richards J.E."/>
            <person name="Wolf T.M."/>
        </authorList>
    </citation>
    <scope>NUCLEOTIDE SEQUENCE</scope>
    <source>
        <strain evidence="1">MNPRO001-30</strain>
        <tissue evidence="1">Meninges</tissue>
    </source>
</reference>
<accession>A0AAD5MEA3</accession>
<evidence type="ECO:0000313" key="2">
    <source>
        <dbReference type="Proteomes" id="UP001196413"/>
    </source>
</evidence>
<sequence>MTVLKQALHLLELIEDLRYEDALTVIKSAIQEEKEKLNGFARDLIYKLAYSFGNEENPDGKILLVELFSLMSSAQEKYRLCYELLTFRTSPALTQILLDQLGSLIDTDFQTKHSKILTSKDEDIWHAVVESAHVLHFFDKIPFRVPYKFGRLVDRVLNELPMEELAAYPFLMWHAREHPFSPILLGHTEPTVLIPSVYDHGYLRLRLVEGMCEYLNGCDRPNDGSVKSLTSALRFLLDLHNNSEEIHACHMKLYSDMFFLLLQFIDDVDPGTHGVVIRAMLQDILSYFPLQSQVLLLKDVVTGITSKTLYSLKHKSKALAWLLDRFEHHLNEKVFMDELGSLLGILEDIAHDDIVGSRNFFASLLQVIRSSARNGAIEPESLKFRICFNFITGSFESKCPSEWQELCSSLPVVLEKELSDEHSTDILPTALDVAYILHSFGDIPFVIPERMSKVFTAAVNSTEPELPSAFPLLLFHSRTHPFSPKLLGVEDPTVLVPNVYSHYFRSRKLVEGLIVYLNENDYNYDKHFMKPIVTALDVIVKISERLNVSDIVLYSDLILRLLHLIEDFEQHTFRVPILNSCLDIIHKFSSCSRCLLIKHLISQVLNSDDLGLNNESAVVALFVDEYRKYLVEESFKKELGSFFGMLEDVRYENMCEASNYYVSIFTLVQLAALQRFNPTMLPEVKIRILDRVYKQITDYIQLEELRERGRADEKMTIPALPDGVFNVDIKSPFEGSVKDRMQLLLFSHEQAKQCISIVLS</sequence>
<dbReference type="Proteomes" id="UP001196413">
    <property type="component" value="Unassembled WGS sequence"/>
</dbReference>
<name>A0AAD5MEA3_PARTN</name>
<dbReference type="EMBL" id="JAHQIW010002128">
    <property type="protein sequence ID" value="KAJ1354603.1"/>
    <property type="molecule type" value="Genomic_DNA"/>
</dbReference>
<organism evidence="1 2">
    <name type="scientific">Parelaphostrongylus tenuis</name>
    <name type="common">Meningeal worm</name>
    <dbReference type="NCBI Taxonomy" id="148309"/>
    <lineage>
        <taxon>Eukaryota</taxon>
        <taxon>Metazoa</taxon>
        <taxon>Ecdysozoa</taxon>
        <taxon>Nematoda</taxon>
        <taxon>Chromadorea</taxon>
        <taxon>Rhabditida</taxon>
        <taxon>Rhabditina</taxon>
        <taxon>Rhabditomorpha</taxon>
        <taxon>Strongyloidea</taxon>
        <taxon>Metastrongylidae</taxon>
        <taxon>Parelaphostrongylus</taxon>
    </lineage>
</organism>
<protein>
    <submittedName>
        <fullName evidence="1">Uncharacterized protein</fullName>
    </submittedName>
</protein>
<gene>
    <name evidence="1" type="ORF">KIN20_011593</name>
</gene>
<comment type="caution">
    <text evidence="1">The sequence shown here is derived from an EMBL/GenBank/DDBJ whole genome shotgun (WGS) entry which is preliminary data.</text>
</comment>